<dbReference type="EMBL" id="CAJVPP010000541">
    <property type="protein sequence ID" value="CAG8491792.1"/>
    <property type="molecule type" value="Genomic_DNA"/>
</dbReference>
<reference evidence="2" key="1">
    <citation type="submission" date="2021-06" db="EMBL/GenBank/DDBJ databases">
        <authorList>
            <person name="Kallberg Y."/>
            <person name="Tangrot J."/>
            <person name="Rosling A."/>
        </authorList>
    </citation>
    <scope>NUCLEOTIDE SEQUENCE</scope>
    <source>
        <strain evidence="2">87-6 pot B 2015</strain>
    </source>
</reference>
<dbReference type="Proteomes" id="UP000789375">
    <property type="component" value="Unassembled WGS sequence"/>
</dbReference>
<gene>
    <name evidence="2" type="ORF">FMOSSE_LOCUS3575</name>
</gene>
<comment type="caution">
    <text evidence="2">The sequence shown here is derived from an EMBL/GenBank/DDBJ whole genome shotgun (WGS) entry which is preliminary data.</text>
</comment>
<evidence type="ECO:0000256" key="1">
    <source>
        <dbReference type="SAM" id="MobiDB-lite"/>
    </source>
</evidence>
<proteinExistence type="predicted"/>
<sequence length="89" mass="10355">MATNTSMESQISKGEWRKTTESEEPNPPDARSIYWVLTPLHAEHRHFSNVLDNTLLNVLKIKNDGYKPWDAHKNTLQSNRRDATVDIFF</sequence>
<protein>
    <submittedName>
        <fullName evidence="2">12319_t:CDS:1</fullName>
    </submittedName>
</protein>
<feature type="region of interest" description="Disordered" evidence="1">
    <location>
        <begin position="1"/>
        <end position="29"/>
    </location>
</feature>
<evidence type="ECO:0000313" key="2">
    <source>
        <dbReference type="EMBL" id="CAG8491792.1"/>
    </source>
</evidence>
<keyword evidence="3" id="KW-1185">Reference proteome</keyword>
<evidence type="ECO:0000313" key="3">
    <source>
        <dbReference type="Proteomes" id="UP000789375"/>
    </source>
</evidence>
<dbReference type="AlphaFoldDB" id="A0A9N8ZD66"/>
<accession>A0A9N8ZD66</accession>
<organism evidence="2 3">
    <name type="scientific">Funneliformis mosseae</name>
    <name type="common">Endomycorrhizal fungus</name>
    <name type="synonym">Glomus mosseae</name>
    <dbReference type="NCBI Taxonomy" id="27381"/>
    <lineage>
        <taxon>Eukaryota</taxon>
        <taxon>Fungi</taxon>
        <taxon>Fungi incertae sedis</taxon>
        <taxon>Mucoromycota</taxon>
        <taxon>Glomeromycotina</taxon>
        <taxon>Glomeromycetes</taxon>
        <taxon>Glomerales</taxon>
        <taxon>Glomeraceae</taxon>
        <taxon>Funneliformis</taxon>
    </lineage>
</organism>
<feature type="compositionally biased region" description="Polar residues" evidence="1">
    <location>
        <begin position="1"/>
        <end position="12"/>
    </location>
</feature>
<name>A0A9N8ZD66_FUNMO</name>